<keyword evidence="2" id="KW-1185">Reference proteome</keyword>
<organism evidence="1 2">
    <name type="scientific">Nocardioides zeicaulis</name>
    <dbReference type="NCBI Taxonomy" id="1776857"/>
    <lineage>
        <taxon>Bacteria</taxon>
        <taxon>Bacillati</taxon>
        <taxon>Actinomycetota</taxon>
        <taxon>Actinomycetes</taxon>
        <taxon>Propionibacteriales</taxon>
        <taxon>Nocardioidaceae</taxon>
        <taxon>Nocardioides</taxon>
    </lineage>
</organism>
<evidence type="ECO:0000313" key="2">
    <source>
        <dbReference type="Proteomes" id="UP001589698"/>
    </source>
</evidence>
<protein>
    <recommendedName>
        <fullName evidence="3">Peptidase MA-like domain-containing protein</fullName>
    </recommendedName>
</protein>
<evidence type="ECO:0000313" key="1">
    <source>
        <dbReference type="EMBL" id="MFC0221343.1"/>
    </source>
</evidence>
<accession>A0ABV6DX94</accession>
<name>A0ABV6DX94_9ACTN</name>
<proteinExistence type="predicted"/>
<dbReference type="Proteomes" id="UP001589698">
    <property type="component" value="Unassembled WGS sequence"/>
</dbReference>
<gene>
    <name evidence="1" type="ORF">ACFFJG_02525</name>
</gene>
<sequence>MLVVGALAVVVLRDGRQDVPTGPVDAPRASPAAAARLLEGFTSAVASRDLDGLTALAPRGDEAARTLLSGVADNARALDLRGVTARYVDQAGPVARDGSWTGVVELTWRLGDVDAGTSRADVVASFAPDGDRLALTGFDAPPAGSSARLPLWLRDRLSVARLRGAVVLVDGPRRLARTVARRAVHGVDVVRRVLPRWSSSVVVEVPASAAELDETLGAQPGTYAGIAAVTTAAGSSTGASAPVHVFVNPDVTSRLRGAGAQVVLSHELVHVATDATRTPMATWLLEGFADYVALRDVALPDRTTLGRAVRAARRDGVPRGLPADAAFGTRSADLQARYEEAWLACRVVAGELGEQGLLRLYDAAAGGEPVDAALARAGLPVERLVRLWRSELAALVG</sequence>
<dbReference type="RefSeq" id="WP_378517037.1">
    <property type="nucleotide sequence ID" value="NZ_CBCSDI010000015.1"/>
</dbReference>
<reference evidence="1 2" key="1">
    <citation type="submission" date="2024-09" db="EMBL/GenBank/DDBJ databases">
        <authorList>
            <person name="Sun Q."/>
            <person name="Mori K."/>
        </authorList>
    </citation>
    <scope>NUCLEOTIDE SEQUENCE [LARGE SCALE GENOMIC DNA]</scope>
    <source>
        <strain evidence="1 2">CCM 8654</strain>
    </source>
</reference>
<evidence type="ECO:0008006" key="3">
    <source>
        <dbReference type="Google" id="ProtNLM"/>
    </source>
</evidence>
<comment type="caution">
    <text evidence="1">The sequence shown here is derived from an EMBL/GenBank/DDBJ whole genome shotgun (WGS) entry which is preliminary data.</text>
</comment>
<dbReference type="EMBL" id="JBHLXH010000001">
    <property type="protein sequence ID" value="MFC0221343.1"/>
    <property type="molecule type" value="Genomic_DNA"/>
</dbReference>